<dbReference type="AlphaFoldDB" id="A0A4P9X9B5"/>
<dbReference type="GO" id="GO:0050992">
    <property type="term" value="P:dimethylallyl diphosphate biosynthetic process"/>
    <property type="evidence" value="ECO:0007669"/>
    <property type="project" value="UniProtKB-UniPathway"/>
</dbReference>
<sequence>MDAYDPEQIRLMGERCIVVDAQDRVLGHESKKACHLLENIRMGLLHRAFSVFWFDHRGRLLLQQRASEKITFPGLWTNTCCSHPLYQPDELPEAEGLGARRAARRKLEHELGIPPAAVDIDRLTYLTRIHYNAAAAPMWGEHEIDYILLYVAQNTAEDVPLQVNPNEVQATQYVTPEEMRAWLARAPEQFTPWFRLIAADFLFTWWAHLDALAPYQDHTTIHRLGEPAPV</sequence>
<evidence type="ECO:0000256" key="8">
    <source>
        <dbReference type="ARBA" id="ARBA00022955"/>
    </source>
</evidence>
<dbReference type="STRING" id="1555241.A0A4P9X9B5"/>
<dbReference type="Gene3D" id="3.90.79.10">
    <property type="entry name" value="Nucleoside Triphosphate Pyrophosphohydrolase"/>
    <property type="match status" value="1"/>
</dbReference>
<proteinExistence type="inferred from homology"/>
<gene>
    <name evidence="14" type="ORF">CXG81DRAFT_29692</name>
</gene>
<keyword evidence="11" id="KW-0413">Isomerase</keyword>
<dbReference type="PANTHER" id="PTHR10885:SF0">
    <property type="entry name" value="ISOPENTENYL-DIPHOSPHATE DELTA-ISOMERASE"/>
    <property type="match status" value="1"/>
</dbReference>
<dbReference type="GO" id="GO:0005737">
    <property type="term" value="C:cytoplasm"/>
    <property type="evidence" value="ECO:0007669"/>
    <property type="project" value="TreeGrafter"/>
</dbReference>
<name>A0A4P9X9B5_9FUNG</name>
<evidence type="ECO:0000256" key="6">
    <source>
        <dbReference type="ARBA" id="ARBA00022723"/>
    </source>
</evidence>
<dbReference type="GO" id="GO:0046872">
    <property type="term" value="F:metal ion binding"/>
    <property type="evidence" value="ECO:0007669"/>
    <property type="project" value="UniProtKB-KW"/>
</dbReference>
<dbReference type="PANTHER" id="PTHR10885">
    <property type="entry name" value="ISOPENTENYL-DIPHOSPHATE DELTA-ISOMERASE"/>
    <property type="match status" value="1"/>
</dbReference>
<evidence type="ECO:0000256" key="11">
    <source>
        <dbReference type="ARBA" id="ARBA00023235"/>
    </source>
</evidence>
<evidence type="ECO:0000256" key="9">
    <source>
        <dbReference type="ARBA" id="ARBA00023098"/>
    </source>
</evidence>
<keyword evidence="10" id="KW-0414">Isoprene biosynthesis</keyword>
<dbReference type="InterPro" id="IPR015797">
    <property type="entry name" value="NUDIX_hydrolase-like_dom_sf"/>
</dbReference>
<evidence type="ECO:0000256" key="5">
    <source>
        <dbReference type="ARBA" id="ARBA00022516"/>
    </source>
</evidence>
<accession>A0A4P9X9B5</accession>
<dbReference type="SUPFAM" id="SSF55811">
    <property type="entry name" value="Nudix"/>
    <property type="match status" value="1"/>
</dbReference>
<comment type="pathway">
    <text evidence="2">Isoprenoid biosynthesis; dimethylallyl diphosphate biosynthesis; dimethylallyl diphosphate from isopentenyl diphosphate: step 1/1.</text>
</comment>
<protein>
    <recommendedName>
        <fullName evidence="4">isopentenyl-diphosphate Delta-isomerase</fullName>
        <ecNumber evidence="4">5.3.3.2</ecNumber>
    </recommendedName>
</protein>
<evidence type="ECO:0000256" key="12">
    <source>
        <dbReference type="ARBA" id="ARBA00029294"/>
    </source>
</evidence>
<dbReference type="FunFam" id="3.90.79.10:FF:000012">
    <property type="entry name" value="Isopentenyl-diphosphate Delta-isomerase 1"/>
    <property type="match status" value="1"/>
</dbReference>
<feature type="domain" description="Nudix hydrolase" evidence="13">
    <location>
        <begin position="44"/>
        <end position="196"/>
    </location>
</feature>
<keyword evidence="9" id="KW-0443">Lipid metabolism</keyword>
<dbReference type="EC" id="5.3.3.2" evidence="4"/>
<dbReference type="InterPro" id="IPR000086">
    <property type="entry name" value="NUDIX_hydrolase_dom"/>
</dbReference>
<dbReference type="Proteomes" id="UP000274922">
    <property type="component" value="Unassembled WGS sequence"/>
</dbReference>
<evidence type="ECO:0000313" key="15">
    <source>
        <dbReference type="Proteomes" id="UP000274922"/>
    </source>
</evidence>
<dbReference type="EMBL" id="ML014164">
    <property type="protein sequence ID" value="RKP01670.1"/>
    <property type="molecule type" value="Genomic_DNA"/>
</dbReference>
<evidence type="ECO:0000256" key="7">
    <source>
        <dbReference type="ARBA" id="ARBA00022842"/>
    </source>
</evidence>
<evidence type="ECO:0000256" key="4">
    <source>
        <dbReference type="ARBA" id="ARBA00012057"/>
    </source>
</evidence>
<dbReference type="PIRSF" id="PIRSF018427">
    <property type="entry name" value="Isopntndiph_ism"/>
    <property type="match status" value="1"/>
</dbReference>
<keyword evidence="15" id="KW-1185">Reference proteome</keyword>
<keyword evidence="8" id="KW-0752">Steroid biosynthesis</keyword>
<organism evidence="14 15">
    <name type="scientific">Caulochytrium protostelioides</name>
    <dbReference type="NCBI Taxonomy" id="1555241"/>
    <lineage>
        <taxon>Eukaryota</taxon>
        <taxon>Fungi</taxon>
        <taxon>Fungi incertae sedis</taxon>
        <taxon>Chytridiomycota</taxon>
        <taxon>Chytridiomycota incertae sedis</taxon>
        <taxon>Chytridiomycetes</taxon>
        <taxon>Caulochytriales</taxon>
        <taxon>Caulochytriaceae</taxon>
        <taxon>Caulochytrium</taxon>
    </lineage>
</organism>
<dbReference type="NCBIfam" id="TIGR02150">
    <property type="entry name" value="IPP_isom_1"/>
    <property type="match status" value="1"/>
</dbReference>
<comment type="catalytic activity">
    <reaction evidence="12">
        <text>isopentenyl diphosphate = dimethylallyl diphosphate</text>
        <dbReference type="Rhea" id="RHEA:23284"/>
        <dbReference type="ChEBI" id="CHEBI:57623"/>
        <dbReference type="ChEBI" id="CHEBI:128769"/>
        <dbReference type="EC" id="5.3.3.2"/>
    </reaction>
    <physiologicalReaction direction="left-to-right" evidence="12">
        <dbReference type="Rhea" id="RHEA:23285"/>
    </physiologicalReaction>
</comment>
<dbReference type="Pfam" id="PF00293">
    <property type="entry name" value="NUDIX"/>
    <property type="match status" value="1"/>
</dbReference>
<dbReference type="UniPathway" id="UPA00059">
    <property type="reaction ID" value="UER00104"/>
</dbReference>
<keyword evidence="7" id="KW-0460">Magnesium</keyword>
<dbReference type="InterPro" id="IPR011876">
    <property type="entry name" value="IsopentenylPP_isomerase_typ1"/>
</dbReference>
<evidence type="ECO:0000259" key="13">
    <source>
        <dbReference type="PROSITE" id="PS51462"/>
    </source>
</evidence>
<comment type="similarity">
    <text evidence="3">Belongs to the IPP isomerase type 1 family.</text>
</comment>
<dbReference type="PROSITE" id="PS51462">
    <property type="entry name" value="NUDIX"/>
    <property type="match status" value="1"/>
</dbReference>
<dbReference type="GO" id="GO:0009240">
    <property type="term" value="P:isopentenyl diphosphate biosynthetic process"/>
    <property type="evidence" value="ECO:0007669"/>
    <property type="project" value="TreeGrafter"/>
</dbReference>
<keyword evidence="5" id="KW-0444">Lipid biosynthesis</keyword>
<dbReference type="CDD" id="cd02885">
    <property type="entry name" value="NUDIX_IPP_Isomerase"/>
    <property type="match status" value="1"/>
</dbReference>
<dbReference type="OrthoDB" id="510307at2759"/>
<evidence type="ECO:0000256" key="10">
    <source>
        <dbReference type="ARBA" id="ARBA00023229"/>
    </source>
</evidence>
<evidence type="ECO:0000256" key="2">
    <source>
        <dbReference type="ARBA" id="ARBA00004826"/>
    </source>
</evidence>
<evidence type="ECO:0000313" key="14">
    <source>
        <dbReference type="EMBL" id="RKP01670.1"/>
    </source>
</evidence>
<comment type="cofactor">
    <cofactor evidence="1">
        <name>Mg(2+)</name>
        <dbReference type="ChEBI" id="CHEBI:18420"/>
    </cofactor>
</comment>
<evidence type="ECO:0000256" key="3">
    <source>
        <dbReference type="ARBA" id="ARBA00007579"/>
    </source>
</evidence>
<dbReference type="GO" id="GO:0006694">
    <property type="term" value="P:steroid biosynthetic process"/>
    <property type="evidence" value="ECO:0007669"/>
    <property type="project" value="UniProtKB-KW"/>
</dbReference>
<reference evidence="15" key="1">
    <citation type="journal article" date="2018" name="Nat. Microbiol.">
        <title>Leveraging single-cell genomics to expand the fungal tree of life.</title>
        <authorList>
            <person name="Ahrendt S.R."/>
            <person name="Quandt C.A."/>
            <person name="Ciobanu D."/>
            <person name="Clum A."/>
            <person name="Salamov A."/>
            <person name="Andreopoulos B."/>
            <person name="Cheng J.F."/>
            <person name="Woyke T."/>
            <person name="Pelin A."/>
            <person name="Henrissat B."/>
            <person name="Reynolds N.K."/>
            <person name="Benny G.L."/>
            <person name="Smith M.E."/>
            <person name="James T.Y."/>
            <person name="Grigoriev I.V."/>
        </authorList>
    </citation>
    <scope>NUCLEOTIDE SEQUENCE [LARGE SCALE GENOMIC DNA]</scope>
    <source>
        <strain evidence="15">ATCC 52028</strain>
    </source>
</reference>
<dbReference type="GO" id="GO:0004452">
    <property type="term" value="F:isopentenyl-diphosphate delta-isomerase activity"/>
    <property type="evidence" value="ECO:0007669"/>
    <property type="project" value="UniProtKB-EC"/>
</dbReference>
<keyword evidence="6" id="KW-0479">Metal-binding</keyword>
<evidence type="ECO:0000256" key="1">
    <source>
        <dbReference type="ARBA" id="ARBA00001946"/>
    </source>
</evidence>